<keyword evidence="1" id="KW-0812">Transmembrane</keyword>
<accession>A0ABT1F9Z0</accession>
<organism evidence="2 3">
    <name type="scientific">Dyella lutea</name>
    <dbReference type="NCBI Taxonomy" id="2950441"/>
    <lineage>
        <taxon>Bacteria</taxon>
        <taxon>Pseudomonadati</taxon>
        <taxon>Pseudomonadota</taxon>
        <taxon>Gammaproteobacteria</taxon>
        <taxon>Lysobacterales</taxon>
        <taxon>Rhodanobacteraceae</taxon>
        <taxon>Dyella</taxon>
    </lineage>
</organism>
<evidence type="ECO:0000313" key="3">
    <source>
        <dbReference type="Proteomes" id="UP001204615"/>
    </source>
</evidence>
<name>A0ABT1F9Z0_9GAMM</name>
<feature type="transmembrane region" description="Helical" evidence="1">
    <location>
        <begin position="60"/>
        <end position="79"/>
    </location>
</feature>
<keyword evidence="1" id="KW-0472">Membrane</keyword>
<evidence type="ECO:0000313" key="2">
    <source>
        <dbReference type="EMBL" id="MCP1374184.1"/>
    </source>
</evidence>
<gene>
    <name evidence="2" type="ORF">NC595_08925</name>
</gene>
<proteinExistence type="predicted"/>
<feature type="transmembrane region" description="Helical" evidence="1">
    <location>
        <begin position="20"/>
        <end position="40"/>
    </location>
</feature>
<protein>
    <submittedName>
        <fullName evidence="2">Uncharacterized protein</fullName>
    </submittedName>
</protein>
<dbReference type="Proteomes" id="UP001204615">
    <property type="component" value="Unassembled WGS sequence"/>
</dbReference>
<feature type="transmembrane region" description="Helical" evidence="1">
    <location>
        <begin position="86"/>
        <end position="106"/>
    </location>
</feature>
<sequence>MKLKVAIAELGEIPRPLGVAAAASIVLSVVLLLTAIIPDADFNLAGTLMSHEAMWSSGEAVAILVSVPLMLAVGIGIVFRHGWVRPLLVVLPVLQYLPFQVVHWLFGAPNPTPSLLQYALGCGSWAAIALVYLSVNVRAKGYFQSVRA</sequence>
<comment type="caution">
    <text evidence="2">The sequence shown here is derived from an EMBL/GenBank/DDBJ whole genome shotgun (WGS) entry which is preliminary data.</text>
</comment>
<dbReference type="RefSeq" id="WP_253566007.1">
    <property type="nucleotide sequence ID" value="NZ_JAMZEK010000002.1"/>
</dbReference>
<keyword evidence="3" id="KW-1185">Reference proteome</keyword>
<dbReference type="EMBL" id="JAMZEK010000002">
    <property type="protein sequence ID" value="MCP1374184.1"/>
    <property type="molecule type" value="Genomic_DNA"/>
</dbReference>
<evidence type="ECO:0000256" key="1">
    <source>
        <dbReference type="SAM" id="Phobius"/>
    </source>
</evidence>
<keyword evidence="1" id="KW-1133">Transmembrane helix</keyword>
<reference evidence="2 3" key="1">
    <citation type="submission" date="2022-06" db="EMBL/GenBank/DDBJ databases">
        <title>Dyella sp. Sa strain:Sa Genome sequencing.</title>
        <authorList>
            <person name="Park S."/>
        </authorList>
    </citation>
    <scope>NUCLEOTIDE SEQUENCE [LARGE SCALE GENOMIC DNA]</scope>
    <source>
        <strain evidence="2 3">Sa</strain>
    </source>
</reference>
<feature type="transmembrane region" description="Helical" evidence="1">
    <location>
        <begin position="118"/>
        <end position="137"/>
    </location>
</feature>